<dbReference type="Proteomes" id="UP001632037">
    <property type="component" value="Unassembled WGS sequence"/>
</dbReference>
<gene>
    <name evidence="1" type="ORF">V7S43_005846</name>
</gene>
<organism evidence="1 2">
    <name type="scientific">Phytophthora oleae</name>
    <dbReference type="NCBI Taxonomy" id="2107226"/>
    <lineage>
        <taxon>Eukaryota</taxon>
        <taxon>Sar</taxon>
        <taxon>Stramenopiles</taxon>
        <taxon>Oomycota</taxon>
        <taxon>Peronosporomycetes</taxon>
        <taxon>Peronosporales</taxon>
        <taxon>Peronosporaceae</taxon>
        <taxon>Phytophthora</taxon>
    </lineage>
</organism>
<comment type="caution">
    <text evidence="1">The sequence shown here is derived from an EMBL/GenBank/DDBJ whole genome shotgun (WGS) entry which is preliminary data.</text>
</comment>
<name>A0ABD3FRF6_9STRA</name>
<reference evidence="1 2" key="1">
    <citation type="submission" date="2024-09" db="EMBL/GenBank/DDBJ databases">
        <title>Genome sequencing and assembly of Phytophthora oleae, isolate VK10A, causative agent of rot of olive drupes.</title>
        <authorList>
            <person name="Conti Taguali S."/>
            <person name="Riolo M."/>
            <person name="La Spada F."/>
            <person name="Cacciola S.O."/>
            <person name="Dionisio G."/>
        </authorList>
    </citation>
    <scope>NUCLEOTIDE SEQUENCE [LARGE SCALE GENOMIC DNA]</scope>
    <source>
        <strain evidence="1 2">VK10A</strain>
    </source>
</reference>
<accession>A0ABD3FRF6</accession>
<evidence type="ECO:0008006" key="3">
    <source>
        <dbReference type="Google" id="ProtNLM"/>
    </source>
</evidence>
<keyword evidence="2" id="KW-1185">Reference proteome</keyword>
<dbReference type="AlphaFoldDB" id="A0ABD3FRF6"/>
<evidence type="ECO:0000313" key="1">
    <source>
        <dbReference type="EMBL" id="KAL3669453.1"/>
    </source>
</evidence>
<evidence type="ECO:0000313" key="2">
    <source>
        <dbReference type="Proteomes" id="UP001632037"/>
    </source>
</evidence>
<protein>
    <recommendedName>
        <fullName evidence="3">4'-phosphopantetheinyl transferase domain-containing protein</fullName>
    </recommendedName>
</protein>
<proteinExistence type="predicted"/>
<sequence length="87" mass="9764">MTWYQQTATAMGGMSAKTIADIERQSCMFHDQCLGGVKDFSDEFKTRWGVKESRCKAIVEGAKCGAEPIYSQWREDNGGSLRLPNPR</sequence>
<dbReference type="EMBL" id="JBIMZQ010000009">
    <property type="protein sequence ID" value="KAL3669453.1"/>
    <property type="molecule type" value="Genomic_DNA"/>
</dbReference>